<dbReference type="RefSeq" id="WP_049664025.1">
    <property type="nucleotide sequence ID" value="NZ_JBIVOC010000033.1"/>
</dbReference>
<sequence length="474" mass="53844">MSEVVTAYHNLQILPFKLVSIQELTLTKKMNEHATLRFTGIVPEEVRDQYVEMTEVHSAIEVNQLDHLGAPTPLFKGVILGVKVSAIRDIYYIEVEAASNTYQLDIKKKNCSYQDKEMTYSSLFKQLSPFYPGLDVIDEATKGGKLGKFTLQYRETDWEFLKRLASRYNTGLVPAATFDKPKFHFGVPAGKAKGKLEDYHYTTRKKLADYLLYTENGNDGMGEHDFLYYEVETDKVLAIGDHVTFHKQTLYVCEAYMSMKDGLLKHRYTLSTKNGMNKREVFNDEISGVSIEGKVLEVAKDHIKVHLNIDEKQDKGKAHWFLYSTPYTAEGHSGWYCMPEINDFVHVYFPSYREEEGIASSSIRKNSDSSATNKLDDPSTKYYRTAFGKEIKMSPTEIVITAQDNDIFIRLNEASGIEIFSKKAINLISEADISVNASKKILLSAEEEISLKCKESKITMDGSVQIFGKEVKAN</sequence>
<accession>A0A0K9FB59</accession>
<evidence type="ECO:0000313" key="2">
    <source>
        <dbReference type="Proteomes" id="UP000037326"/>
    </source>
</evidence>
<gene>
    <name evidence="1" type="ORF">ACZ11_04145</name>
</gene>
<dbReference type="EMBL" id="LFXJ01000005">
    <property type="protein sequence ID" value="KMY31448.1"/>
    <property type="molecule type" value="Genomic_DNA"/>
</dbReference>
<reference evidence="2" key="1">
    <citation type="submission" date="2015-07" db="EMBL/GenBank/DDBJ databases">
        <authorList>
            <person name="Liu B."/>
            <person name="Wang J."/>
            <person name="Zhu Y."/>
            <person name="Liu G."/>
            <person name="Chen Q."/>
            <person name="Lan J."/>
            <person name="Che J."/>
            <person name="Ge C."/>
            <person name="Shi H."/>
            <person name="Pan Z."/>
            <person name="Liu X."/>
        </authorList>
    </citation>
    <scope>NUCLEOTIDE SEQUENCE [LARGE SCALE GENOMIC DNA]</scope>
    <source>
        <strain evidence="2">DSM 23493</strain>
    </source>
</reference>
<evidence type="ECO:0000313" key="1">
    <source>
        <dbReference type="EMBL" id="KMY31448.1"/>
    </source>
</evidence>
<dbReference type="AlphaFoldDB" id="A0A0K9FB59"/>
<comment type="caution">
    <text evidence="1">The sequence shown here is derived from an EMBL/GenBank/DDBJ whole genome shotgun (WGS) entry which is preliminary data.</text>
</comment>
<dbReference type="PATRIC" id="fig|582475.4.peg.239"/>
<organism evidence="1 2">
    <name type="scientific">Lysinibacillus xylanilyticus</name>
    <dbReference type="NCBI Taxonomy" id="582475"/>
    <lineage>
        <taxon>Bacteria</taxon>
        <taxon>Bacillati</taxon>
        <taxon>Bacillota</taxon>
        <taxon>Bacilli</taxon>
        <taxon>Bacillales</taxon>
        <taxon>Bacillaceae</taxon>
        <taxon>Lysinibacillus</taxon>
    </lineage>
</organism>
<evidence type="ECO:0008006" key="3">
    <source>
        <dbReference type="Google" id="ProtNLM"/>
    </source>
</evidence>
<dbReference type="Proteomes" id="UP000037326">
    <property type="component" value="Unassembled WGS sequence"/>
</dbReference>
<dbReference type="OrthoDB" id="95423at2"/>
<proteinExistence type="predicted"/>
<dbReference type="GeneID" id="96597504"/>
<name>A0A0K9FB59_9BACI</name>
<protein>
    <recommendedName>
        <fullName evidence="3">Gp5/Type VI secretion system Vgr protein OB-fold domain-containing protein</fullName>
    </recommendedName>
</protein>
<dbReference type="SUPFAM" id="SSF69279">
    <property type="entry name" value="Phage tail proteins"/>
    <property type="match status" value="1"/>
</dbReference>